<feature type="domain" description="Transposase IS116/IS110/IS902 C-terminal" evidence="1">
    <location>
        <begin position="140"/>
        <end position="180"/>
    </location>
</feature>
<evidence type="ECO:0000259" key="1">
    <source>
        <dbReference type="Pfam" id="PF02371"/>
    </source>
</evidence>
<dbReference type="InterPro" id="IPR003346">
    <property type="entry name" value="Transposase_20"/>
</dbReference>
<protein>
    <recommendedName>
        <fullName evidence="1">Transposase IS116/IS110/IS902 C-terminal domain-containing protein</fullName>
    </recommendedName>
</protein>
<dbReference type="GO" id="GO:0003677">
    <property type="term" value="F:DNA binding"/>
    <property type="evidence" value="ECO:0007669"/>
    <property type="project" value="InterPro"/>
</dbReference>
<dbReference type="InterPro" id="IPR047650">
    <property type="entry name" value="Transpos_IS110"/>
</dbReference>
<evidence type="ECO:0000313" key="3">
    <source>
        <dbReference type="Proteomes" id="UP000597444"/>
    </source>
</evidence>
<keyword evidence="3" id="KW-1185">Reference proteome</keyword>
<dbReference type="AlphaFoldDB" id="A0A8J3IV73"/>
<dbReference type="EMBL" id="BNJK01000001">
    <property type="protein sequence ID" value="GHO97440.1"/>
    <property type="molecule type" value="Genomic_DNA"/>
</dbReference>
<dbReference type="GO" id="GO:0004803">
    <property type="term" value="F:transposase activity"/>
    <property type="evidence" value="ECO:0007669"/>
    <property type="project" value="InterPro"/>
</dbReference>
<reference evidence="2" key="1">
    <citation type="submission" date="2020-10" db="EMBL/GenBank/DDBJ databases">
        <title>Taxonomic study of unclassified bacteria belonging to the class Ktedonobacteria.</title>
        <authorList>
            <person name="Yabe S."/>
            <person name="Wang C.M."/>
            <person name="Zheng Y."/>
            <person name="Sakai Y."/>
            <person name="Cavaletti L."/>
            <person name="Monciardini P."/>
            <person name="Donadio S."/>
        </authorList>
    </citation>
    <scope>NUCLEOTIDE SEQUENCE</scope>
    <source>
        <strain evidence="2">ID150040</strain>
    </source>
</reference>
<dbReference type="Proteomes" id="UP000597444">
    <property type="component" value="Unassembled WGS sequence"/>
</dbReference>
<dbReference type="GO" id="GO:0006313">
    <property type="term" value="P:DNA transposition"/>
    <property type="evidence" value="ECO:0007669"/>
    <property type="project" value="InterPro"/>
</dbReference>
<evidence type="ECO:0000313" key="2">
    <source>
        <dbReference type="EMBL" id="GHO97440.1"/>
    </source>
</evidence>
<comment type="caution">
    <text evidence="2">The sequence shown here is derived from an EMBL/GenBank/DDBJ whole genome shotgun (WGS) entry which is preliminary data.</text>
</comment>
<sequence length="218" mass="24160">MLKASFIPPAPIRELRELTRYRKTLVQERASEIHRLQKVLESANLKLAAVATDILGKSGRDMLDALANGQEDPEVLAALARGRLRPKIPELQRALEGRVKAHHRFLIEQILSHIDFLDQAIAKVYQEVERCLTPFAEAITLLETIPCINAISAAVIVAEIGTDMTRFPSAKHLASWVGVVRCITRLNIPGTARKNSKGGSWVNGLPHIERSWGTVACH</sequence>
<accession>A0A8J3IV73</accession>
<gene>
    <name evidence="2" type="ORF">KSF_074880</name>
</gene>
<dbReference type="PANTHER" id="PTHR33055:SF15">
    <property type="entry name" value="TRANSPOSASE-RELATED"/>
    <property type="match status" value="1"/>
</dbReference>
<name>A0A8J3IV73_9CHLR</name>
<proteinExistence type="predicted"/>
<organism evidence="2 3">
    <name type="scientific">Reticulibacter mediterranei</name>
    <dbReference type="NCBI Taxonomy" id="2778369"/>
    <lineage>
        <taxon>Bacteria</taxon>
        <taxon>Bacillati</taxon>
        <taxon>Chloroflexota</taxon>
        <taxon>Ktedonobacteria</taxon>
        <taxon>Ktedonobacterales</taxon>
        <taxon>Reticulibacteraceae</taxon>
        <taxon>Reticulibacter</taxon>
    </lineage>
</organism>
<dbReference type="Pfam" id="PF02371">
    <property type="entry name" value="Transposase_20"/>
    <property type="match status" value="1"/>
</dbReference>
<dbReference type="PANTHER" id="PTHR33055">
    <property type="entry name" value="TRANSPOSASE FOR INSERTION SEQUENCE ELEMENT IS1111A"/>
    <property type="match status" value="1"/>
</dbReference>